<evidence type="ECO:0000313" key="5">
    <source>
        <dbReference type="Proteomes" id="UP001188597"/>
    </source>
</evidence>
<feature type="domain" description="Xylanase inhibitor C-terminal" evidence="3">
    <location>
        <begin position="208"/>
        <end position="341"/>
    </location>
</feature>
<dbReference type="EMBL" id="JAVXUP010000315">
    <property type="protein sequence ID" value="KAK3031176.1"/>
    <property type="molecule type" value="Genomic_DNA"/>
</dbReference>
<dbReference type="InterPro" id="IPR021109">
    <property type="entry name" value="Peptidase_aspartic_dom_sf"/>
</dbReference>
<keyword evidence="5" id="KW-1185">Reference proteome</keyword>
<dbReference type="GO" id="GO:0004190">
    <property type="term" value="F:aspartic-type endopeptidase activity"/>
    <property type="evidence" value="ECO:0007669"/>
    <property type="project" value="InterPro"/>
</dbReference>
<proteinExistence type="predicted"/>
<dbReference type="GO" id="GO:0006508">
    <property type="term" value="P:proteolysis"/>
    <property type="evidence" value="ECO:0007669"/>
    <property type="project" value="InterPro"/>
</dbReference>
<reference evidence="4" key="1">
    <citation type="submission" date="2022-12" db="EMBL/GenBank/DDBJ databases">
        <title>Draft genome assemblies for two species of Escallonia (Escalloniales).</title>
        <authorList>
            <person name="Chanderbali A."/>
            <person name="Dervinis C."/>
            <person name="Anghel I."/>
            <person name="Soltis D."/>
            <person name="Soltis P."/>
            <person name="Zapata F."/>
        </authorList>
    </citation>
    <scope>NUCLEOTIDE SEQUENCE</scope>
    <source>
        <strain evidence="4">UCBG64.0493</strain>
        <tissue evidence="4">Leaf</tissue>
    </source>
</reference>
<dbReference type="Pfam" id="PF14541">
    <property type="entry name" value="TAXi_C"/>
    <property type="match status" value="1"/>
</dbReference>
<dbReference type="Proteomes" id="UP001188597">
    <property type="component" value="Unassembled WGS sequence"/>
</dbReference>
<name>A0AA88WNH7_9ASTE</name>
<organism evidence="4 5">
    <name type="scientific">Escallonia herrerae</name>
    <dbReference type="NCBI Taxonomy" id="1293975"/>
    <lineage>
        <taxon>Eukaryota</taxon>
        <taxon>Viridiplantae</taxon>
        <taxon>Streptophyta</taxon>
        <taxon>Embryophyta</taxon>
        <taxon>Tracheophyta</taxon>
        <taxon>Spermatophyta</taxon>
        <taxon>Magnoliopsida</taxon>
        <taxon>eudicotyledons</taxon>
        <taxon>Gunneridae</taxon>
        <taxon>Pentapetalae</taxon>
        <taxon>asterids</taxon>
        <taxon>campanulids</taxon>
        <taxon>Escalloniales</taxon>
        <taxon>Escalloniaceae</taxon>
        <taxon>Escallonia</taxon>
    </lineage>
</organism>
<comment type="caution">
    <text evidence="4">The sequence shown here is derived from an EMBL/GenBank/DDBJ whole genome shotgun (WGS) entry which is preliminary data.</text>
</comment>
<dbReference type="PANTHER" id="PTHR47965:SF103">
    <property type="entry name" value="EUKARYOTIC ASPARTYL PROTEASE FAMILY PROTEIN"/>
    <property type="match status" value="1"/>
</dbReference>
<dbReference type="AlphaFoldDB" id="A0AA88WNH7"/>
<evidence type="ECO:0000313" key="4">
    <source>
        <dbReference type="EMBL" id="KAK3031176.1"/>
    </source>
</evidence>
<evidence type="ECO:0000256" key="1">
    <source>
        <dbReference type="ARBA" id="ARBA00022729"/>
    </source>
</evidence>
<dbReference type="SUPFAM" id="SSF50630">
    <property type="entry name" value="Acid proteases"/>
    <property type="match status" value="1"/>
</dbReference>
<evidence type="ECO:0000259" key="3">
    <source>
        <dbReference type="Pfam" id="PF14541"/>
    </source>
</evidence>
<evidence type="ECO:0000256" key="2">
    <source>
        <dbReference type="SAM" id="SignalP"/>
    </source>
</evidence>
<keyword evidence="1 2" id="KW-0732">Signal</keyword>
<gene>
    <name evidence="4" type="ORF">RJ639_035333</name>
</gene>
<feature type="chain" id="PRO_5041658454" description="Xylanase inhibitor C-terminal domain-containing protein" evidence="2">
    <location>
        <begin position="23"/>
        <end position="360"/>
    </location>
</feature>
<accession>A0AA88WNH7</accession>
<sequence>MASRFHLLIFFSLFSYIYHSKANTSFRPRALVLPVTKDPLTQQYTTHINKRTPFVPVKLTVVLGGQFLWVDCDKAYVSSSYKPVHCDTSECKLSRSQACTVTCFRSGPQPGCNNNTCSLMPDNPIMSTSTSGELGQDVVSVQSTDGSRPGPSVSVSDLLFSCAPTSLLQGLARGVTGMAGLGRIPIALPLQFTRAFGFAAKFAVCLSSTTGDGGTKISTVNPYTVLETSIYKAVTNAFVKHVKDIPRVAPVAPFGTCFNAKNIGSTRVGPAVPQIDLVLQGESEYWRIFGVNSMVNAGNDVLCLGFVDGGLNPRTSIVIGGHQIEDNLLQFDLAASRLGFSSSLLFKQTNCGNFNFKPNA</sequence>
<protein>
    <recommendedName>
        <fullName evidence="3">Xylanase inhibitor C-terminal domain-containing protein</fullName>
    </recommendedName>
</protein>
<dbReference type="FunFam" id="2.40.70.10:FF:000045">
    <property type="entry name" value="Basic 7S globulin"/>
    <property type="match status" value="1"/>
</dbReference>
<dbReference type="InterPro" id="IPR032799">
    <property type="entry name" value="TAXi_C"/>
</dbReference>
<dbReference type="InterPro" id="IPR001461">
    <property type="entry name" value="Aspartic_peptidase_A1"/>
</dbReference>
<dbReference type="PANTHER" id="PTHR47965">
    <property type="entry name" value="ASPARTYL PROTEASE-RELATED"/>
    <property type="match status" value="1"/>
</dbReference>
<feature type="signal peptide" evidence="2">
    <location>
        <begin position="1"/>
        <end position="22"/>
    </location>
</feature>
<dbReference type="Gene3D" id="2.40.70.10">
    <property type="entry name" value="Acid Proteases"/>
    <property type="match status" value="1"/>
</dbReference>